<dbReference type="Gene3D" id="1.50.40.10">
    <property type="entry name" value="Mitochondrial carrier domain"/>
    <property type="match status" value="1"/>
</dbReference>
<keyword evidence="5" id="KW-1185">Reference proteome</keyword>
<dbReference type="InterPro" id="IPR023395">
    <property type="entry name" value="MCP_dom_sf"/>
</dbReference>
<keyword evidence="3" id="KW-0472">Membrane</keyword>
<dbReference type="EMBL" id="ASPP01011362">
    <property type="protein sequence ID" value="ETO21726.1"/>
    <property type="molecule type" value="Genomic_DNA"/>
</dbReference>
<evidence type="ECO:0000256" key="3">
    <source>
        <dbReference type="ARBA" id="ARBA00023136"/>
    </source>
</evidence>
<proteinExistence type="predicted"/>
<accession>X6N6P6</accession>
<keyword evidence="2" id="KW-0812">Transmembrane</keyword>
<evidence type="ECO:0000256" key="2">
    <source>
        <dbReference type="ARBA" id="ARBA00022692"/>
    </source>
</evidence>
<dbReference type="GO" id="GO:0016020">
    <property type="term" value="C:membrane"/>
    <property type="evidence" value="ECO:0007669"/>
    <property type="project" value="UniProtKB-SubCell"/>
</dbReference>
<organism evidence="4 5">
    <name type="scientific">Reticulomyxa filosa</name>
    <dbReference type="NCBI Taxonomy" id="46433"/>
    <lineage>
        <taxon>Eukaryota</taxon>
        <taxon>Sar</taxon>
        <taxon>Rhizaria</taxon>
        <taxon>Retaria</taxon>
        <taxon>Foraminifera</taxon>
        <taxon>Monothalamids</taxon>
        <taxon>Reticulomyxidae</taxon>
        <taxon>Reticulomyxa</taxon>
    </lineage>
</organism>
<dbReference type="Proteomes" id="UP000023152">
    <property type="component" value="Unassembled WGS sequence"/>
</dbReference>
<evidence type="ECO:0000313" key="5">
    <source>
        <dbReference type="Proteomes" id="UP000023152"/>
    </source>
</evidence>
<evidence type="ECO:0000256" key="1">
    <source>
        <dbReference type="ARBA" id="ARBA00004370"/>
    </source>
</evidence>
<comment type="subcellular location">
    <subcellularLocation>
        <location evidence="1">Membrane</location>
    </subcellularLocation>
</comment>
<sequence>MALEDIVTSAIVYPWQHVCTRMIYTGESAFDAYCHIRRERGFSGYWDGFCYEICSKILCIGIQAISRKAENWYKEYKNEQHDANKKKKYNKSAITTSFVTFAVNTKNNMPLTLVAIAAAPIVCPLF</sequence>
<evidence type="ECO:0000313" key="4">
    <source>
        <dbReference type="EMBL" id="ETO21726.1"/>
    </source>
</evidence>
<protein>
    <submittedName>
        <fullName evidence="4">Uncharacterized protein</fullName>
    </submittedName>
</protein>
<name>X6N6P6_RETFI</name>
<reference evidence="4 5" key="1">
    <citation type="journal article" date="2013" name="Curr. Biol.">
        <title>The Genome of the Foraminiferan Reticulomyxa filosa.</title>
        <authorList>
            <person name="Glockner G."/>
            <person name="Hulsmann N."/>
            <person name="Schleicher M."/>
            <person name="Noegel A.A."/>
            <person name="Eichinger L."/>
            <person name="Gallinger C."/>
            <person name="Pawlowski J."/>
            <person name="Sierra R."/>
            <person name="Euteneuer U."/>
            <person name="Pillet L."/>
            <person name="Moustafa A."/>
            <person name="Platzer M."/>
            <person name="Groth M."/>
            <person name="Szafranski K."/>
            <person name="Schliwa M."/>
        </authorList>
    </citation>
    <scope>NUCLEOTIDE SEQUENCE [LARGE SCALE GENOMIC DNA]</scope>
</reference>
<dbReference type="AlphaFoldDB" id="X6N6P6"/>
<gene>
    <name evidence="4" type="ORF">RFI_15474</name>
</gene>
<dbReference type="SUPFAM" id="SSF103506">
    <property type="entry name" value="Mitochondrial carrier"/>
    <property type="match status" value="1"/>
</dbReference>
<comment type="caution">
    <text evidence="4">The sequence shown here is derived from an EMBL/GenBank/DDBJ whole genome shotgun (WGS) entry which is preliminary data.</text>
</comment>